<feature type="signal peptide" evidence="1">
    <location>
        <begin position="1"/>
        <end position="22"/>
    </location>
</feature>
<sequence length="144" mass="15886">MIPATLLNIFITFLALISYGLAIQCYTEDYGTRRGEATCSNNGGYPSYPYGARTAYNGYGLWINNGQFNNQPFCMKVVENGYVKRGCGSTQLCPFTQTIRGNGCYGDGRRMTCCCTSDWCNSKSKVGFGTALIAAIFFTITRFI</sequence>
<keyword evidence="3" id="KW-1185">Reference proteome</keyword>
<dbReference type="SUPFAM" id="SSF57302">
    <property type="entry name" value="Snake toxin-like"/>
    <property type="match status" value="1"/>
</dbReference>
<reference evidence="2 3" key="1">
    <citation type="journal article" date="2017" name="Curr. Biol.">
        <title>Genome architecture and evolution of a unichromosomal asexual nematode.</title>
        <authorList>
            <person name="Fradin H."/>
            <person name="Zegar C."/>
            <person name="Gutwein M."/>
            <person name="Lucas J."/>
            <person name="Kovtun M."/>
            <person name="Corcoran D."/>
            <person name="Baugh L.R."/>
            <person name="Kiontke K."/>
            <person name="Gunsalus K."/>
            <person name="Fitch D.H."/>
            <person name="Piano F."/>
        </authorList>
    </citation>
    <scope>NUCLEOTIDE SEQUENCE [LARGE SCALE GENOMIC DNA]</scope>
    <source>
        <strain evidence="2">PF1309</strain>
    </source>
</reference>
<gene>
    <name evidence="2" type="ORF">WR25_23315</name>
</gene>
<evidence type="ECO:0000313" key="2">
    <source>
        <dbReference type="EMBL" id="PAV57705.1"/>
    </source>
</evidence>
<keyword evidence="1" id="KW-0732">Signal</keyword>
<evidence type="ECO:0000313" key="3">
    <source>
        <dbReference type="Proteomes" id="UP000218231"/>
    </source>
</evidence>
<evidence type="ECO:0008006" key="4">
    <source>
        <dbReference type="Google" id="ProtNLM"/>
    </source>
</evidence>
<comment type="caution">
    <text evidence="2">The sequence shown here is derived from an EMBL/GenBank/DDBJ whole genome shotgun (WGS) entry which is preliminary data.</text>
</comment>
<dbReference type="InterPro" id="IPR045860">
    <property type="entry name" value="Snake_toxin-like_sf"/>
</dbReference>
<feature type="chain" id="PRO_5012268474" description="UPAR/Ly6 domain-containing protein" evidence="1">
    <location>
        <begin position="23"/>
        <end position="144"/>
    </location>
</feature>
<proteinExistence type="predicted"/>
<name>A0A2A2J7T9_9BILA</name>
<accession>A0A2A2J7T9</accession>
<dbReference type="EMBL" id="LIAE01010630">
    <property type="protein sequence ID" value="PAV57705.1"/>
    <property type="molecule type" value="Genomic_DNA"/>
</dbReference>
<organism evidence="2 3">
    <name type="scientific">Diploscapter pachys</name>
    <dbReference type="NCBI Taxonomy" id="2018661"/>
    <lineage>
        <taxon>Eukaryota</taxon>
        <taxon>Metazoa</taxon>
        <taxon>Ecdysozoa</taxon>
        <taxon>Nematoda</taxon>
        <taxon>Chromadorea</taxon>
        <taxon>Rhabditida</taxon>
        <taxon>Rhabditina</taxon>
        <taxon>Rhabditomorpha</taxon>
        <taxon>Rhabditoidea</taxon>
        <taxon>Rhabditidae</taxon>
        <taxon>Diploscapter</taxon>
    </lineage>
</organism>
<evidence type="ECO:0000256" key="1">
    <source>
        <dbReference type="SAM" id="SignalP"/>
    </source>
</evidence>
<protein>
    <recommendedName>
        <fullName evidence="4">UPAR/Ly6 domain-containing protein</fullName>
    </recommendedName>
</protein>
<dbReference type="AlphaFoldDB" id="A0A2A2J7T9"/>
<dbReference type="Proteomes" id="UP000218231">
    <property type="component" value="Unassembled WGS sequence"/>
</dbReference>